<evidence type="ECO:0000256" key="6">
    <source>
        <dbReference type="SAM" id="MobiDB-lite"/>
    </source>
</evidence>
<evidence type="ECO:0000259" key="7">
    <source>
        <dbReference type="Pfam" id="PF00296"/>
    </source>
</evidence>
<dbReference type="RefSeq" id="WP_128566241.1">
    <property type="nucleotide sequence ID" value="NZ_BPQH01000003.1"/>
</dbReference>
<dbReference type="PANTHER" id="PTHR30011">
    <property type="entry name" value="ALKANESULFONATE MONOOXYGENASE-RELATED"/>
    <property type="match status" value="1"/>
</dbReference>
<accession>A0ABQ4QSW7</accession>
<dbReference type="EMBL" id="BPQH01000003">
    <property type="protein sequence ID" value="GJD48329.1"/>
    <property type="molecule type" value="Genomic_DNA"/>
</dbReference>
<feature type="region of interest" description="Disordered" evidence="6">
    <location>
        <begin position="439"/>
        <end position="473"/>
    </location>
</feature>
<evidence type="ECO:0000313" key="9">
    <source>
        <dbReference type="Proteomes" id="UP001055167"/>
    </source>
</evidence>
<protein>
    <submittedName>
        <fullName evidence="8">Dimethyl-sulfide monooxygenase</fullName>
    </submittedName>
</protein>
<keyword evidence="1" id="KW-0285">Flavoprotein</keyword>
<feature type="domain" description="Luciferase-like" evidence="7">
    <location>
        <begin position="34"/>
        <end position="392"/>
    </location>
</feature>
<keyword evidence="9" id="KW-1185">Reference proteome</keyword>
<keyword evidence="4 8" id="KW-0503">Monooxygenase</keyword>
<evidence type="ECO:0000256" key="2">
    <source>
        <dbReference type="ARBA" id="ARBA00022643"/>
    </source>
</evidence>
<dbReference type="InterPro" id="IPR036661">
    <property type="entry name" value="Luciferase-like_sf"/>
</dbReference>
<evidence type="ECO:0000256" key="1">
    <source>
        <dbReference type="ARBA" id="ARBA00022630"/>
    </source>
</evidence>
<dbReference type="PANTHER" id="PTHR30011:SF16">
    <property type="entry name" value="C2H2 FINGER DOMAIN TRANSCRIPTION FACTOR (EUROFUNG)-RELATED"/>
    <property type="match status" value="1"/>
</dbReference>
<keyword evidence="3" id="KW-0560">Oxidoreductase</keyword>
<evidence type="ECO:0000256" key="4">
    <source>
        <dbReference type="ARBA" id="ARBA00023033"/>
    </source>
</evidence>
<sequence>MSRPAHRRELRLNAFQMCAPGHTWAGLWRHPRNASADYNTLDYWVSVARTAERGLLDGVFLADVFGTYDVYGGNADAALARAAQAPSADPFLVVPAMAHATQHLGFGVTANLTYEHPYPFARRVSTLDHLTGGRAGWNVVTGYLESGARGMGLAQARAHDTRYEAGEDFLAAVYALWEGSWEDGAVRRDRAGGVFTDPAKVHRVRHDGPYYRVDGRHLAEPSPQRTPVLYQAGTSSRGRLFAGRHAECVFLNGHTPAVAARSVRALREAARASGRDPYDVLMFLGATVIAAPTRAEALDLRDEYARYLDAEGQLALVSGWTGIDLSGLAPDEALAYVRTNAMQSLVENLTIPGERPFTAGDFAEFGPRGARAPFIVGAASEVADELLAWAEATDVDGFNLTRVVVPETLEAVVDLVVPELQSRGAFKRRYREGTLREKLFPEGDARLKPSHPGAAHRRPPRPAPEPRAAEASA</sequence>
<organism evidence="8 9">
    <name type="scientific">Methylobacterium crusticola</name>
    <dbReference type="NCBI Taxonomy" id="1697972"/>
    <lineage>
        <taxon>Bacteria</taxon>
        <taxon>Pseudomonadati</taxon>
        <taxon>Pseudomonadota</taxon>
        <taxon>Alphaproteobacteria</taxon>
        <taxon>Hyphomicrobiales</taxon>
        <taxon>Methylobacteriaceae</taxon>
        <taxon>Methylobacterium</taxon>
    </lineage>
</organism>
<dbReference type="InterPro" id="IPR016215">
    <property type="entry name" value="NTA_MOA"/>
</dbReference>
<dbReference type="Pfam" id="PF00296">
    <property type="entry name" value="Bac_luciferase"/>
    <property type="match status" value="1"/>
</dbReference>
<reference evidence="8" key="1">
    <citation type="journal article" date="2021" name="Front. Microbiol.">
        <title>Comprehensive Comparative Genomics and Phenotyping of Methylobacterium Species.</title>
        <authorList>
            <person name="Alessa O."/>
            <person name="Ogura Y."/>
            <person name="Fujitani Y."/>
            <person name="Takami H."/>
            <person name="Hayashi T."/>
            <person name="Sahin N."/>
            <person name="Tani A."/>
        </authorList>
    </citation>
    <scope>NUCLEOTIDE SEQUENCE</scope>
    <source>
        <strain evidence="8">KCTC 52305</strain>
    </source>
</reference>
<dbReference type="InterPro" id="IPR011251">
    <property type="entry name" value="Luciferase-like_dom"/>
</dbReference>
<name>A0ABQ4QSW7_9HYPH</name>
<dbReference type="SUPFAM" id="SSF51679">
    <property type="entry name" value="Bacterial luciferase-like"/>
    <property type="match status" value="1"/>
</dbReference>
<keyword evidence="2" id="KW-0288">FMN</keyword>
<reference evidence="8" key="2">
    <citation type="submission" date="2021-08" db="EMBL/GenBank/DDBJ databases">
        <authorList>
            <person name="Tani A."/>
            <person name="Ola A."/>
            <person name="Ogura Y."/>
            <person name="Katsura K."/>
            <person name="Hayashi T."/>
        </authorList>
    </citation>
    <scope>NUCLEOTIDE SEQUENCE</scope>
    <source>
        <strain evidence="8">KCTC 52305</strain>
    </source>
</reference>
<evidence type="ECO:0000313" key="8">
    <source>
        <dbReference type="EMBL" id="GJD48329.1"/>
    </source>
</evidence>
<dbReference type="Proteomes" id="UP001055167">
    <property type="component" value="Unassembled WGS sequence"/>
</dbReference>
<comment type="similarity">
    <text evidence="5">Belongs to the NtaA/SnaA/DszA monooxygenase family.</text>
</comment>
<dbReference type="NCBIfam" id="TIGR03860">
    <property type="entry name" value="FMN_nitrolo"/>
    <property type="match status" value="1"/>
</dbReference>
<comment type="caution">
    <text evidence="8">The sequence shown here is derived from an EMBL/GenBank/DDBJ whole genome shotgun (WGS) entry which is preliminary data.</text>
</comment>
<dbReference type="Gene3D" id="3.20.20.30">
    <property type="entry name" value="Luciferase-like domain"/>
    <property type="match status" value="1"/>
</dbReference>
<evidence type="ECO:0000256" key="3">
    <source>
        <dbReference type="ARBA" id="ARBA00023002"/>
    </source>
</evidence>
<gene>
    <name evidence="8" type="primary">dmoA_1</name>
    <name evidence="8" type="ORF">OPKNFCMD_1047</name>
</gene>
<dbReference type="PIRSF" id="PIRSF000337">
    <property type="entry name" value="NTA_MOA"/>
    <property type="match status" value="1"/>
</dbReference>
<evidence type="ECO:0000256" key="5">
    <source>
        <dbReference type="ARBA" id="ARBA00033748"/>
    </source>
</evidence>
<dbReference type="InterPro" id="IPR051260">
    <property type="entry name" value="Diverse_substr_monoxygenases"/>
</dbReference>
<dbReference type="GO" id="GO:0004497">
    <property type="term" value="F:monooxygenase activity"/>
    <property type="evidence" value="ECO:0007669"/>
    <property type="project" value="UniProtKB-KW"/>
</dbReference>
<proteinExistence type="inferred from homology"/>